<proteinExistence type="inferred from homology"/>
<evidence type="ECO:0000259" key="6">
    <source>
        <dbReference type="SMART" id="SM01266"/>
    </source>
</evidence>
<dbReference type="EC" id="2.3.1.-" evidence="5"/>
<organism evidence="7 8">
    <name type="scientific">Candidatus Merdivicinus excrementipullorum</name>
    <dbReference type="NCBI Taxonomy" id="2840867"/>
    <lineage>
        <taxon>Bacteria</taxon>
        <taxon>Bacillati</taxon>
        <taxon>Bacillota</taxon>
        <taxon>Clostridia</taxon>
        <taxon>Eubacteriales</taxon>
        <taxon>Oscillospiraceae</taxon>
        <taxon>Oscillospiraceae incertae sedis</taxon>
        <taxon>Candidatus Merdivicinus</taxon>
    </lineage>
</organism>
<evidence type="ECO:0000313" key="7">
    <source>
        <dbReference type="EMBL" id="HIS77378.1"/>
    </source>
</evidence>
<evidence type="ECO:0000256" key="1">
    <source>
        <dbReference type="ARBA" id="ARBA00007274"/>
    </source>
</evidence>
<dbReference type="SMART" id="SM01266">
    <property type="entry name" value="Mac"/>
    <property type="match status" value="1"/>
</dbReference>
<dbReference type="Gene3D" id="2.160.10.10">
    <property type="entry name" value="Hexapeptide repeat proteins"/>
    <property type="match status" value="1"/>
</dbReference>
<keyword evidence="4 5" id="KW-0012">Acyltransferase</keyword>
<dbReference type="CDD" id="cd03357">
    <property type="entry name" value="LbH_MAT_GAT"/>
    <property type="match status" value="1"/>
</dbReference>
<evidence type="ECO:0000313" key="8">
    <source>
        <dbReference type="Proteomes" id="UP000824002"/>
    </source>
</evidence>
<name>A0A9D1K1R4_9FIRM</name>
<feature type="domain" description="Maltose/galactoside acetyltransferase" evidence="6">
    <location>
        <begin position="5"/>
        <end position="59"/>
    </location>
</feature>
<dbReference type="FunFam" id="2.160.10.10:FF:000025">
    <property type="entry name" value="Hexapeptide-repeat containing-acetyltransferase"/>
    <property type="match status" value="1"/>
</dbReference>
<dbReference type="AlphaFoldDB" id="A0A9D1K1R4"/>
<protein>
    <recommendedName>
        <fullName evidence="5">Acetyltransferase</fullName>
        <ecNumber evidence="5">2.3.1.-</ecNumber>
    </recommendedName>
</protein>
<keyword evidence="2 5" id="KW-0808">Transferase</keyword>
<sequence>MAKEEERIFAGKVFRPGAPELRAIKLRTHNLCTEYNRTFEDETEKRAGLVSEIFAEVGEGAFFQGPIFIHYGQHTHIGKRFFGNFNLTIQDDAPVIIGDDCNFGPNVSIVTPIHPLLPDERRTILAPDGSPARVCYAKPVKIGNDCWFGANVTVCPGVTIGDNCVIGAGSVVTRDIPANSFAAGVPCKVIRTITEADSLANKPELLDGFSVK</sequence>
<dbReference type="PANTHER" id="PTHR43017:SF1">
    <property type="entry name" value="ACETYLTRANSFERASE YJL218W-RELATED"/>
    <property type="match status" value="1"/>
</dbReference>
<reference evidence="7" key="1">
    <citation type="submission" date="2020-10" db="EMBL/GenBank/DDBJ databases">
        <authorList>
            <person name="Gilroy R."/>
        </authorList>
    </citation>
    <scope>NUCLEOTIDE SEQUENCE</scope>
    <source>
        <strain evidence="7">CHK199-13235</strain>
    </source>
</reference>
<evidence type="ECO:0000256" key="2">
    <source>
        <dbReference type="ARBA" id="ARBA00022679"/>
    </source>
</evidence>
<gene>
    <name evidence="7" type="ORF">IAB51_11330</name>
</gene>
<reference evidence="7" key="2">
    <citation type="journal article" date="2021" name="PeerJ">
        <title>Extensive microbial diversity within the chicken gut microbiome revealed by metagenomics and culture.</title>
        <authorList>
            <person name="Gilroy R."/>
            <person name="Ravi A."/>
            <person name="Getino M."/>
            <person name="Pursley I."/>
            <person name="Horton D.L."/>
            <person name="Alikhan N.F."/>
            <person name="Baker D."/>
            <person name="Gharbi K."/>
            <person name="Hall N."/>
            <person name="Watson M."/>
            <person name="Adriaenssens E.M."/>
            <person name="Foster-Nyarko E."/>
            <person name="Jarju S."/>
            <person name="Secka A."/>
            <person name="Antonio M."/>
            <person name="Oren A."/>
            <person name="Chaudhuri R.R."/>
            <person name="La Ragione R."/>
            <person name="Hildebrand F."/>
            <person name="Pallen M.J."/>
        </authorList>
    </citation>
    <scope>NUCLEOTIDE SEQUENCE</scope>
    <source>
        <strain evidence="7">CHK199-13235</strain>
    </source>
</reference>
<comment type="caution">
    <text evidence="7">The sequence shown here is derived from an EMBL/GenBank/DDBJ whole genome shotgun (WGS) entry which is preliminary data.</text>
</comment>
<dbReference type="Pfam" id="PF12464">
    <property type="entry name" value="Mac"/>
    <property type="match status" value="1"/>
</dbReference>
<dbReference type="InterPro" id="IPR001451">
    <property type="entry name" value="Hexapep"/>
</dbReference>
<dbReference type="InterPro" id="IPR024688">
    <property type="entry name" value="Mac_dom"/>
</dbReference>
<dbReference type="GO" id="GO:0008870">
    <property type="term" value="F:galactoside O-acetyltransferase activity"/>
    <property type="evidence" value="ECO:0007669"/>
    <property type="project" value="TreeGrafter"/>
</dbReference>
<keyword evidence="3" id="KW-0677">Repeat</keyword>
<evidence type="ECO:0000256" key="4">
    <source>
        <dbReference type="ARBA" id="ARBA00023315"/>
    </source>
</evidence>
<dbReference type="PANTHER" id="PTHR43017">
    <property type="entry name" value="GALACTOSIDE O-ACETYLTRANSFERASE"/>
    <property type="match status" value="1"/>
</dbReference>
<dbReference type="Proteomes" id="UP000824002">
    <property type="component" value="Unassembled WGS sequence"/>
</dbReference>
<evidence type="ECO:0000256" key="5">
    <source>
        <dbReference type="RuleBase" id="RU367021"/>
    </source>
</evidence>
<comment type="similarity">
    <text evidence="1 5">Belongs to the transferase hexapeptide repeat family.</text>
</comment>
<dbReference type="InterPro" id="IPR011004">
    <property type="entry name" value="Trimer_LpxA-like_sf"/>
</dbReference>
<dbReference type="InterPro" id="IPR039369">
    <property type="entry name" value="LacA-like"/>
</dbReference>
<accession>A0A9D1K1R4</accession>
<evidence type="ECO:0000256" key="3">
    <source>
        <dbReference type="ARBA" id="ARBA00022737"/>
    </source>
</evidence>
<dbReference type="EMBL" id="DVJP01000076">
    <property type="protein sequence ID" value="HIS77378.1"/>
    <property type="molecule type" value="Genomic_DNA"/>
</dbReference>
<dbReference type="SUPFAM" id="SSF51161">
    <property type="entry name" value="Trimeric LpxA-like enzymes"/>
    <property type="match status" value="1"/>
</dbReference>
<dbReference type="Pfam" id="PF14602">
    <property type="entry name" value="Hexapep_2"/>
    <property type="match status" value="2"/>
</dbReference>